<dbReference type="EMBL" id="JAOCKX010000010">
    <property type="protein sequence ID" value="MDH2131337.1"/>
    <property type="molecule type" value="Genomic_DNA"/>
</dbReference>
<proteinExistence type="predicted"/>
<gene>
    <name evidence="1" type="ORF">N5J77_09410</name>
</gene>
<reference evidence="1" key="1">
    <citation type="submission" date="2022-09" db="EMBL/GenBank/DDBJ databases">
        <title>Intensive care unit water sources are persistently colonized with multi-drug resistant bacteria and are the site of extensive horizontal gene transfer of antibiotic resistance genes.</title>
        <authorList>
            <person name="Diorio-Toth L."/>
        </authorList>
    </citation>
    <scope>NUCLEOTIDE SEQUENCE</scope>
    <source>
        <strain evidence="1">GD03659</strain>
    </source>
</reference>
<dbReference type="AlphaFoldDB" id="A0AA43BBZ1"/>
<evidence type="ECO:0000313" key="1">
    <source>
        <dbReference type="EMBL" id="MDH2131337.1"/>
    </source>
</evidence>
<organism evidence="1 2">
    <name type="scientific">Sphingobium yanoikuyae</name>
    <name type="common">Sphingomonas yanoikuyae</name>
    <dbReference type="NCBI Taxonomy" id="13690"/>
    <lineage>
        <taxon>Bacteria</taxon>
        <taxon>Pseudomonadati</taxon>
        <taxon>Pseudomonadota</taxon>
        <taxon>Alphaproteobacteria</taxon>
        <taxon>Sphingomonadales</taxon>
        <taxon>Sphingomonadaceae</taxon>
        <taxon>Sphingobium</taxon>
    </lineage>
</organism>
<dbReference type="RefSeq" id="WP_279730193.1">
    <property type="nucleotide sequence ID" value="NZ_JAOCKX010000010.1"/>
</dbReference>
<evidence type="ECO:0000313" key="2">
    <source>
        <dbReference type="Proteomes" id="UP001162318"/>
    </source>
</evidence>
<comment type="caution">
    <text evidence="1">The sequence shown here is derived from an EMBL/GenBank/DDBJ whole genome shotgun (WGS) entry which is preliminary data.</text>
</comment>
<dbReference type="Proteomes" id="UP001162318">
    <property type="component" value="Unassembled WGS sequence"/>
</dbReference>
<accession>A0AA43BBZ1</accession>
<name>A0AA43BBZ1_SPHYA</name>
<sequence length="111" mass="12211">MTSITVTVEDDDGSEVGWFVQLLSWAPNDVHLIVHDLKFVGEHDKKFHFSSADLPSGEYGLRLALQGPGRKVGASVTSPSAIFYPAGKSWPLSLKVPTTTTQTSNTWFFRT</sequence>
<protein>
    <submittedName>
        <fullName evidence="1">Uncharacterized protein</fullName>
    </submittedName>
</protein>